<keyword evidence="2" id="KW-0378">Hydrolase</keyword>
<organism evidence="2 3">
    <name type="scientific">Streptomyces milbemycinicus</name>
    <dbReference type="NCBI Taxonomy" id="476552"/>
    <lineage>
        <taxon>Bacteria</taxon>
        <taxon>Bacillati</taxon>
        <taxon>Actinomycetota</taxon>
        <taxon>Actinomycetes</taxon>
        <taxon>Kitasatosporales</taxon>
        <taxon>Streptomycetaceae</taxon>
        <taxon>Streptomyces</taxon>
    </lineage>
</organism>
<dbReference type="SUPFAM" id="SSF53474">
    <property type="entry name" value="alpha/beta-Hydrolases"/>
    <property type="match status" value="1"/>
</dbReference>
<evidence type="ECO:0000313" key="3">
    <source>
        <dbReference type="Proteomes" id="UP001620295"/>
    </source>
</evidence>
<protein>
    <submittedName>
        <fullName evidence="2">Alpha/beta fold hydrolase</fullName>
    </submittedName>
</protein>
<name>A0ABW8LF09_9ACTN</name>
<dbReference type="Gene3D" id="3.40.50.1820">
    <property type="entry name" value="alpha/beta hydrolase"/>
    <property type="match status" value="1"/>
</dbReference>
<evidence type="ECO:0000313" key="2">
    <source>
        <dbReference type="EMBL" id="MFK4264500.1"/>
    </source>
</evidence>
<dbReference type="PANTHER" id="PTHR43798">
    <property type="entry name" value="MONOACYLGLYCEROL LIPASE"/>
    <property type="match status" value="1"/>
</dbReference>
<keyword evidence="3" id="KW-1185">Reference proteome</keyword>
<dbReference type="Proteomes" id="UP001620295">
    <property type="component" value="Unassembled WGS sequence"/>
</dbReference>
<dbReference type="Pfam" id="PF00561">
    <property type="entry name" value="Abhydrolase_1"/>
    <property type="match status" value="1"/>
</dbReference>
<dbReference type="EMBL" id="JBJDQH010000002">
    <property type="protein sequence ID" value="MFK4264500.1"/>
    <property type="molecule type" value="Genomic_DNA"/>
</dbReference>
<accession>A0ABW8LF09</accession>
<dbReference type="InterPro" id="IPR029058">
    <property type="entry name" value="AB_hydrolase_fold"/>
</dbReference>
<dbReference type="InterPro" id="IPR000073">
    <property type="entry name" value="AB_hydrolase_1"/>
</dbReference>
<comment type="caution">
    <text evidence="2">The sequence shown here is derived from an EMBL/GenBank/DDBJ whole genome shotgun (WGS) entry which is preliminary data.</text>
</comment>
<dbReference type="GO" id="GO:0016787">
    <property type="term" value="F:hydrolase activity"/>
    <property type="evidence" value="ECO:0007669"/>
    <property type="project" value="UniProtKB-KW"/>
</dbReference>
<gene>
    <name evidence="2" type="ORF">ACI2L5_06110</name>
</gene>
<dbReference type="PANTHER" id="PTHR43798:SF33">
    <property type="entry name" value="HYDROLASE, PUTATIVE (AFU_ORTHOLOGUE AFUA_2G14860)-RELATED"/>
    <property type="match status" value="1"/>
</dbReference>
<proteinExistence type="predicted"/>
<evidence type="ECO:0000259" key="1">
    <source>
        <dbReference type="Pfam" id="PF00561"/>
    </source>
</evidence>
<dbReference type="InterPro" id="IPR050266">
    <property type="entry name" value="AB_hydrolase_sf"/>
</dbReference>
<sequence length="325" mass="34345">MPSSTPASPGSPTSPAELTVERDGVPLAVRDHGGAGTPLLLLHGASRTLADWSVAAADLATDHRVVSMDLRAHGRSGPGSTPWAFPAVLDDIEAVLDACGIQEAVPVGHSLGGMAAALYADAHPHTPAAVNLDGVGHGRPEQYMGLDRDTVVQGLDRAHQFSAAAMGRTFPPEELETTVLAQQTAMAQALGIAPEVLDEGIQRALGETPEGQLYPRPERERGLEMLDQMDALDLFPVYRRLTRPVLIVRAGRLVAQGGPLAWFDELMAAYVKGLDRDLGELAAAHPHITLETLDASHAMLLERPNAVAGLIRSFTTGTAGLRSRS</sequence>
<dbReference type="RefSeq" id="WP_404745777.1">
    <property type="nucleotide sequence ID" value="NZ_JBJDQH010000002.1"/>
</dbReference>
<feature type="domain" description="AB hydrolase-1" evidence="1">
    <location>
        <begin position="38"/>
        <end position="178"/>
    </location>
</feature>
<reference evidence="2 3" key="1">
    <citation type="submission" date="2024-11" db="EMBL/GenBank/DDBJ databases">
        <title>The Natural Products Discovery Center: Release of the First 8490 Sequenced Strains for Exploring Actinobacteria Biosynthetic Diversity.</title>
        <authorList>
            <person name="Kalkreuter E."/>
            <person name="Kautsar S.A."/>
            <person name="Yang D."/>
            <person name="Bader C.D."/>
            <person name="Teijaro C.N."/>
            <person name="Fluegel L."/>
            <person name="Davis C.M."/>
            <person name="Simpson J.R."/>
            <person name="Lauterbach L."/>
            <person name="Steele A.D."/>
            <person name="Gui C."/>
            <person name="Meng S."/>
            <person name="Li G."/>
            <person name="Viehrig K."/>
            <person name="Ye F."/>
            <person name="Su P."/>
            <person name="Kiefer A.F."/>
            <person name="Nichols A."/>
            <person name="Cepeda A.J."/>
            <person name="Yan W."/>
            <person name="Fan B."/>
            <person name="Jiang Y."/>
            <person name="Adhikari A."/>
            <person name="Zheng C.-J."/>
            <person name="Schuster L."/>
            <person name="Cowan T.M."/>
            <person name="Smanski M.J."/>
            <person name="Chevrette M.G."/>
            <person name="De Carvalho L.P.S."/>
            <person name="Shen B."/>
        </authorList>
    </citation>
    <scope>NUCLEOTIDE SEQUENCE [LARGE SCALE GENOMIC DNA]</scope>
    <source>
        <strain evidence="2 3">NPDC020863</strain>
    </source>
</reference>